<evidence type="ECO:0000313" key="2">
    <source>
        <dbReference type="EMBL" id="PIR25932.1"/>
    </source>
</evidence>
<dbReference type="Proteomes" id="UP000236846">
    <property type="component" value="Unassembled WGS sequence"/>
</dbReference>
<proteinExistence type="predicted"/>
<dbReference type="EMBL" id="PCXE01000045">
    <property type="protein sequence ID" value="PIR25932.1"/>
    <property type="molecule type" value="Genomic_DNA"/>
</dbReference>
<dbReference type="AlphaFoldDB" id="A0A2H0PV48"/>
<keyword evidence="1" id="KW-0812">Transmembrane</keyword>
<accession>A0A2H0PV48</accession>
<sequence>MPEALISVIKKEIYIAVMVKEGLMLTVFSMLVMSGLMSLPTKLRTPQVRKLMPQVLTILELATPVLKVLVLEP</sequence>
<reference evidence="2 3" key="1">
    <citation type="submission" date="2017-09" db="EMBL/GenBank/DDBJ databases">
        <title>Depth-based differentiation of microbial function through sediment-hosted aquifers and enrichment of novel symbionts in the deep terrestrial subsurface.</title>
        <authorList>
            <person name="Probst A.J."/>
            <person name="Ladd B."/>
            <person name="Jarett J.K."/>
            <person name="Geller-Mcgrath D.E."/>
            <person name="Sieber C.M."/>
            <person name="Emerson J.B."/>
            <person name="Anantharaman K."/>
            <person name="Thomas B.C."/>
            <person name="Malmstrom R."/>
            <person name="Stieglmeier M."/>
            <person name="Klingl A."/>
            <person name="Woyke T."/>
            <person name="Ryan C.M."/>
            <person name="Banfield J.F."/>
        </authorList>
    </citation>
    <scope>NUCLEOTIDE SEQUENCE [LARGE SCALE GENOMIC DNA]</scope>
    <source>
        <strain evidence="2">CG11_big_fil_rev_8_21_14_0_20_43_10</strain>
    </source>
</reference>
<gene>
    <name evidence="2" type="ORF">COV41_02455</name>
</gene>
<comment type="caution">
    <text evidence="2">The sequence shown here is derived from an EMBL/GenBank/DDBJ whole genome shotgun (WGS) entry which is preliminary data.</text>
</comment>
<name>A0A2H0PV48_9BACT</name>
<evidence type="ECO:0000313" key="3">
    <source>
        <dbReference type="Proteomes" id="UP000236846"/>
    </source>
</evidence>
<keyword evidence="1" id="KW-1133">Transmembrane helix</keyword>
<feature type="transmembrane region" description="Helical" evidence="1">
    <location>
        <begin position="13"/>
        <end position="39"/>
    </location>
</feature>
<evidence type="ECO:0000256" key="1">
    <source>
        <dbReference type="SAM" id="Phobius"/>
    </source>
</evidence>
<protein>
    <submittedName>
        <fullName evidence="2">Uncharacterized protein</fullName>
    </submittedName>
</protein>
<keyword evidence="1" id="KW-0472">Membrane</keyword>
<organism evidence="2 3">
    <name type="scientific">Candidatus Brennerbacteria bacterium CG11_big_fil_rev_8_21_14_0_20_43_10</name>
    <dbReference type="NCBI Taxonomy" id="1974523"/>
    <lineage>
        <taxon>Bacteria</taxon>
        <taxon>Candidatus Brenneribacteriota</taxon>
    </lineage>
</organism>